<protein>
    <recommendedName>
        <fullName evidence="1">FBD domain-containing protein</fullName>
    </recommendedName>
</protein>
<reference evidence="2" key="2">
    <citation type="submission" date="2021-03" db="UniProtKB">
        <authorList>
            <consortium name="EnsemblPlants"/>
        </authorList>
    </citation>
    <scope>IDENTIFICATION</scope>
</reference>
<dbReference type="EnsemblPlants" id="AUR62020679-RA">
    <property type="protein sequence ID" value="AUR62020679-RA:cds"/>
    <property type="gene ID" value="AUR62020679"/>
</dbReference>
<dbReference type="AlphaFoldDB" id="A0A803LYX8"/>
<dbReference type="PANTHER" id="PTHR31900">
    <property type="entry name" value="F-BOX/RNI SUPERFAMILY PROTEIN-RELATED"/>
    <property type="match status" value="1"/>
</dbReference>
<dbReference type="InterPro" id="IPR050232">
    <property type="entry name" value="FBL13/AtMIF1-like"/>
</dbReference>
<accession>A0A803LYX8</accession>
<proteinExistence type="predicted"/>
<dbReference type="OMA" id="MSIEYIG"/>
<keyword evidence="3" id="KW-1185">Reference proteome</keyword>
<name>A0A803LYX8_CHEQI</name>
<dbReference type="InterPro" id="IPR006566">
    <property type="entry name" value="FBD"/>
</dbReference>
<dbReference type="Gramene" id="AUR62020679-RA">
    <property type="protein sequence ID" value="AUR62020679-RA:cds"/>
    <property type="gene ID" value="AUR62020679"/>
</dbReference>
<evidence type="ECO:0000313" key="2">
    <source>
        <dbReference type="EnsemblPlants" id="AUR62020679-RA:cds"/>
    </source>
</evidence>
<evidence type="ECO:0000259" key="1">
    <source>
        <dbReference type="Pfam" id="PF08387"/>
    </source>
</evidence>
<sequence length="180" mass="20477">MSKFVQGMSSVSKLDIWVQGQPNVYDYSHRVNHELRPVFHNLVYLDTSLEDIGLIGWKNLLLSMQCFPNLSQLEVYHKMGDDLPLENMNWCELDFVPDCLVRKLKAIKIFGLKRVDDELKLLAYILSNAVVLKGLHVSMVLIPIENLVNIDSRMNVDSVAPCSSFQGALQLERLCLVVCV</sequence>
<evidence type="ECO:0000313" key="3">
    <source>
        <dbReference type="Proteomes" id="UP000596660"/>
    </source>
</evidence>
<feature type="domain" description="FBD" evidence="1">
    <location>
        <begin position="95"/>
        <end position="133"/>
    </location>
</feature>
<reference evidence="2" key="1">
    <citation type="journal article" date="2017" name="Nature">
        <title>The genome of Chenopodium quinoa.</title>
        <authorList>
            <person name="Jarvis D.E."/>
            <person name="Ho Y.S."/>
            <person name="Lightfoot D.J."/>
            <person name="Schmoeckel S.M."/>
            <person name="Li B."/>
            <person name="Borm T.J.A."/>
            <person name="Ohyanagi H."/>
            <person name="Mineta K."/>
            <person name="Michell C.T."/>
            <person name="Saber N."/>
            <person name="Kharbatia N.M."/>
            <person name="Rupper R.R."/>
            <person name="Sharp A.R."/>
            <person name="Dally N."/>
            <person name="Boughton B.A."/>
            <person name="Woo Y.H."/>
            <person name="Gao G."/>
            <person name="Schijlen E.G.W.M."/>
            <person name="Guo X."/>
            <person name="Momin A.A."/>
            <person name="Negrao S."/>
            <person name="Al-Babili S."/>
            <person name="Gehring C."/>
            <person name="Roessner U."/>
            <person name="Jung C."/>
            <person name="Murphy K."/>
            <person name="Arold S.T."/>
            <person name="Gojobori T."/>
            <person name="van der Linden C.G."/>
            <person name="van Loo E.N."/>
            <person name="Jellen E.N."/>
            <person name="Maughan P.J."/>
            <person name="Tester M."/>
        </authorList>
    </citation>
    <scope>NUCLEOTIDE SEQUENCE [LARGE SCALE GENOMIC DNA]</scope>
    <source>
        <strain evidence="2">cv. PI 614886</strain>
    </source>
</reference>
<dbReference type="Pfam" id="PF08387">
    <property type="entry name" value="FBD"/>
    <property type="match status" value="1"/>
</dbReference>
<dbReference type="Proteomes" id="UP000596660">
    <property type="component" value="Unplaced"/>
</dbReference>
<dbReference type="PANTHER" id="PTHR31900:SF31">
    <property type="entry name" value="F-BOX_LRR-REPEAT PROTEIN 13-LIKE"/>
    <property type="match status" value="1"/>
</dbReference>
<organism evidence="2 3">
    <name type="scientific">Chenopodium quinoa</name>
    <name type="common">Quinoa</name>
    <dbReference type="NCBI Taxonomy" id="63459"/>
    <lineage>
        <taxon>Eukaryota</taxon>
        <taxon>Viridiplantae</taxon>
        <taxon>Streptophyta</taxon>
        <taxon>Embryophyta</taxon>
        <taxon>Tracheophyta</taxon>
        <taxon>Spermatophyta</taxon>
        <taxon>Magnoliopsida</taxon>
        <taxon>eudicotyledons</taxon>
        <taxon>Gunneridae</taxon>
        <taxon>Pentapetalae</taxon>
        <taxon>Caryophyllales</taxon>
        <taxon>Chenopodiaceae</taxon>
        <taxon>Chenopodioideae</taxon>
        <taxon>Atripliceae</taxon>
        <taxon>Chenopodium</taxon>
    </lineage>
</organism>